<reference evidence="5 6" key="1">
    <citation type="journal article" date="2016" name="Nat. Commun.">
        <title>Thousands of microbial genomes shed light on interconnected biogeochemical processes in an aquifer system.</title>
        <authorList>
            <person name="Anantharaman K."/>
            <person name="Brown C.T."/>
            <person name="Hug L.A."/>
            <person name="Sharon I."/>
            <person name="Castelle C.J."/>
            <person name="Probst A.J."/>
            <person name="Thomas B.C."/>
            <person name="Singh A."/>
            <person name="Wilkins M.J."/>
            <person name="Karaoz U."/>
            <person name="Brodie E.L."/>
            <person name="Williams K.H."/>
            <person name="Hubbard S.S."/>
            <person name="Banfield J.F."/>
        </authorList>
    </citation>
    <scope>NUCLEOTIDE SEQUENCE [LARGE SCALE GENOMIC DNA]</scope>
</reference>
<proteinExistence type="predicted"/>
<dbReference type="InterPro" id="IPR011991">
    <property type="entry name" value="ArsR-like_HTH"/>
</dbReference>
<dbReference type="CDD" id="cd00090">
    <property type="entry name" value="HTH_ARSR"/>
    <property type="match status" value="1"/>
</dbReference>
<dbReference type="InterPro" id="IPR001845">
    <property type="entry name" value="HTH_ArsR_DNA-bd_dom"/>
</dbReference>
<feature type="domain" description="HTH arsR-type" evidence="4">
    <location>
        <begin position="20"/>
        <end position="113"/>
    </location>
</feature>
<dbReference type="InterPro" id="IPR051081">
    <property type="entry name" value="HTH_MetalResp_TranReg"/>
</dbReference>
<name>A0A1F4T667_UNCSA</name>
<dbReference type="EMBL" id="MEUG01000001">
    <property type="protein sequence ID" value="OGC28076.1"/>
    <property type="molecule type" value="Genomic_DNA"/>
</dbReference>
<accession>A0A1F4T667</accession>
<protein>
    <recommendedName>
        <fullName evidence="4">HTH arsR-type domain-containing protein</fullName>
    </recommendedName>
</protein>
<keyword evidence="2" id="KW-0238">DNA-binding</keyword>
<organism evidence="5 6">
    <name type="scientific">candidate division WOR-1 bacterium RIFOXYC12_FULL_54_18</name>
    <dbReference type="NCBI Taxonomy" id="1802584"/>
    <lineage>
        <taxon>Bacteria</taxon>
        <taxon>Bacillati</taxon>
        <taxon>Saganbacteria</taxon>
    </lineage>
</organism>
<dbReference type="PROSITE" id="PS50987">
    <property type="entry name" value="HTH_ARSR_2"/>
    <property type="match status" value="1"/>
</dbReference>
<dbReference type="PANTHER" id="PTHR33154:SF18">
    <property type="entry name" value="ARSENICAL RESISTANCE OPERON REPRESSOR"/>
    <property type="match status" value="1"/>
</dbReference>
<evidence type="ECO:0000256" key="2">
    <source>
        <dbReference type="ARBA" id="ARBA00023125"/>
    </source>
</evidence>
<evidence type="ECO:0000256" key="1">
    <source>
        <dbReference type="ARBA" id="ARBA00023015"/>
    </source>
</evidence>
<dbReference type="Pfam" id="PF01022">
    <property type="entry name" value="HTH_5"/>
    <property type="match status" value="1"/>
</dbReference>
<comment type="caution">
    <text evidence="5">The sequence shown here is derived from an EMBL/GenBank/DDBJ whole genome shotgun (WGS) entry which is preliminary data.</text>
</comment>
<evidence type="ECO:0000259" key="4">
    <source>
        <dbReference type="PROSITE" id="PS50987"/>
    </source>
</evidence>
<gene>
    <name evidence="5" type="ORF">A3K49_03665</name>
</gene>
<dbReference type="Gene3D" id="1.10.10.10">
    <property type="entry name" value="Winged helix-like DNA-binding domain superfamily/Winged helix DNA-binding domain"/>
    <property type="match status" value="1"/>
</dbReference>
<dbReference type="PANTHER" id="PTHR33154">
    <property type="entry name" value="TRANSCRIPTIONAL REGULATOR, ARSR FAMILY"/>
    <property type="match status" value="1"/>
</dbReference>
<dbReference type="InterPro" id="IPR036390">
    <property type="entry name" value="WH_DNA-bd_sf"/>
</dbReference>
<dbReference type="GO" id="GO:0003700">
    <property type="term" value="F:DNA-binding transcription factor activity"/>
    <property type="evidence" value="ECO:0007669"/>
    <property type="project" value="InterPro"/>
</dbReference>
<dbReference type="SMART" id="SM00418">
    <property type="entry name" value="HTH_ARSR"/>
    <property type="match status" value="1"/>
</dbReference>
<evidence type="ECO:0000256" key="3">
    <source>
        <dbReference type="ARBA" id="ARBA00023163"/>
    </source>
</evidence>
<dbReference type="Proteomes" id="UP000178602">
    <property type="component" value="Unassembled WGS sequence"/>
</dbReference>
<dbReference type="GO" id="GO:0003677">
    <property type="term" value="F:DNA binding"/>
    <property type="evidence" value="ECO:0007669"/>
    <property type="project" value="UniProtKB-KW"/>
</dbReference>
<dbReference type="AlphaFoldDB" id="A0A1F4T667"/>
<evidence type="ECO:0000313" key="5">
    <source>
        <dbReference type="EMBL" id="OGC28076.1"/>
    </source>
</evidence>
<dbReference type="SUPFAM" id="SSF46785">
    <property type="entry name" value="Winged helix' DNA-binding domain"/>
    <property type="match status" value="1"/>
</dbReference>
<dbReference type="PRINTS" id="PR00778">
    <property type="entry name" value="HTHARSR"/>
</dbReference>
<keyword evidence="3" id="KW-0804">Transcription</keyword>
<dbReference type="InterPro" id="IPR036388">
    <property type="entry name" value="WH-like_DNA-bd_sf"/>
</dbReference>
<dbReference type="NCBIfam" id="NF033788">
    <property type="entry name" value="HTH_metalloreg"/>
    <property type="match status" value="1"/>
</dbReference>
<sequence>MTYKAGCVILFKMKRNCPCINKELKPVAATLKTITEDNRLRIICLLLKNELCVCELTEALGLPHNLLLHHLKTLTARGLIKKRTAGKYSYYRLNKLAFAKFKKQLAMLFEGEK</sequence>
<evidence type="ECO:0000313" key="6">
    <source>
        <dbReference type="Proteomes" id="UP000178602"/>
    </source>
</evidence>
<keyword evidence="1" id="KW-0805">Transcription regulation</keyword>